<organism evidence="1 2">
    <name type="scientific">Marasmius tenuissimus</name>
    <dbReference type="NCBI Taxonomy" id="585030"/>
    <lineage>
        <taxon>Eukaryota</taxon>
        <taxon>Fungi</taxon>
        <taxon>Dikarya</taxon>
        <taxon>Basidiomycota</taxon>
        <taxon>Agaricomycotina</taxon>
        <taxon>Agaricomycetes</taxon>
        <taxon>Agaricomycetidae</taxon>
        <taxon>Agaricales</taxon>
        <taxon>Marasmiineae</taxon>
        <taxon>Marasmiaceae</taxon>
        <taxon>Marasmius</taxon>
    </lineage>
</organism>
<dbReference type="EMBL" id="JBBXMP010000018">
    <property type="protein sequence ID" value="KAL0068437.1"/>
    <property type="molecule type" value="Genomic_DNA"/>
</dbReference>
<dbReference type="Proteomes" id="UP001437256">
    <property type="component" value="Unassembled WGS sequence"/>
</dbReference>
<evidence type="ECO:0000313" key="2">
    <source>
        <dbReference type="Proteomes" id="UP001437256"/>
    </source>
</evidence>
<gene>
    <name evidence="1" type="ORF">AAF712_004515</name>
</gene>
<name>A0ABR3A4V8_9AGAR</name>
<dbReference type="InterPro" id="IPR032675">
    <property type="entry name" value="LRR_dom_sf"/>
</dbReference>
<accession>A0ABR3A4V8</accession>
<dbReference type="SUPFAM" id="SSF52058">
    <property type="entry name" value="L domain-like"/>
    <property type="match status" value="1"/>
</dbReference>
<comment type="caution">
    <text evidence="1">The sequence shown here is derived from an EMBL/GenBank/DDBJ whole genome shotgun (WGS) entry which is preliminary data.</text>
</comment>
<reference evidence="1 2" key="1">
    <citation type="submission" date="2024-05" db="EMBL/GenBank/DDBJ databases">
        <title>A draft genome resource for the thread blight pathogen Marasmius tenuissimus strain MS-2.</title>
        <authorList>
            <person name="Yulfo-Soto G.E."/>
            <person name="Baruah I.K."/>
            <person name="Amoako-Attah I."/>
            <person name="Bukari Y."/>
            <person name="Meinhardt L.W."/>
            <person name="Bailey B.A."/>
            <person name="Cohen S.P."/>
        </authorList>
    </citation>
    <scope>NUCLEOTIDE SEQUENCE [LARGE SCALE GENOMIC DNA]</scope>
    <source>
        <strain evidence="1 2">MS-2</strain>
    </source>
</reference>
<sequence length="442" mass="49766">MFRYPQYAQHMLKLAKSTPLNLVWTDNIIVIDSERLIRSSEPVKLFLSAIAHPSGIASLRLQGREPILRFLLSQMIHPLPLLRSITIQYTSLMTPLSFPENFLGGNAPGLYKLDLDLSRFRVPWGSPILRNLRYLSMSYGARYSHLPDLIHGLQGLKHLETLHLRYRISGRDAYHSLDLGVRAELPRLRDFTAESSAVLHCSRLLESISFPRSTSLTLSCSVFPLAEDSHIEGLFNSLKGLFSQDVIDSPREALHMHINARSQGDDQAGEDPDRDTQDHLSRLSLIVHEDLNGSSIARGVRGMFGDLPYLERLSLQSEFEDEDELVCPLLDQSTLLTWVCLGRKAPVVNFLKALGRGLSQSSTGAVEGTVVFLPALKTFELHSVDFEGSLQLLLEVLVLRKKNGFPIEKLVLKDSCRMEGRHVEEIMGVVKIFNWDGRTYNS</sequence>
<keyword evidence="2" id="KW-1185">Reference proteome</keyword>
<protein>
    <submittedName>
        <fullName evidence="1">Uncharacterized protein</fullName>
    </submittedName>
</protein>
<proteinExistence type="predicted"/>
<dbReference type="Gene3D" id="3.80.10.10">
    <property type="entry name" value="Ribonuclease Inhibitor"/>
    <property type="match status" value="1"/>
</dbReference>
<evidence type="ECO:0000313" key="1">
    <source>
        <dbReference type="EMBL" id="KAL0068437.1"/>
    </source>
</evidence>